<dbReference type="InterPro" id="IPR055706">
    <property type="entry name" value="Slg1/2_DUF7282"/>
</dbReference>
<comment type="caution">
    <text evidence="3">The sequence shown here is derived from an EMBL/GenBank/DDBJ whole genome shotgun (WGS) entry which is preliminary data.</text>
</comment>
<name>A0A1J4V7M7_9BACT</name>
<feature type="domain" description="DUF7282" evidence="2">
    <location>
        <begin position="52"/>
        <end position="150"/>
    </location>
</feature>
<proteinExistence type="predicted"/>
<feature type="transmembrane region" description="Helical" evidence="1">
    <location>
        <begin position="7"/>
        <end position="26"/>
    </location>
</feature>
<accession>A0A1J4V7M7</accession>
<evidence type="ECO:0000256" key="1">
    <source>
        <dbReference type="SAM" id="Phobius"/>
    </source>
</evidence>
<dbReference type="Pfam" id="PF23951">
    <property type="entry name" value="DUF7282"/>
    <property type="match status" value="1"/>
</dbReference>
<dbReference type="Proteomes" id="UP000183206">
    <property type="component" value="Unassembled WGS sequence"/>
</dbReference>
<gene>
    <name evidence="3" type="ORF">AUJ44_00995</name>
</gene>
<keyword evidence="1" id="KW-0812">Transmembrane</keyword>
<sequence>MDKRITVFVVVIVLVIIGFFGVNSLFKEKIIAPVSPESPIGGEASSTPLVVPDQAGGAQIFIGRAMLPGSGFIVVKKTSEGVTGTTTGEVIGVSDLFFAGTQENILINIGQEVIEGDTLTAALYLDDGDGEYTLADEVIIDENGNPFTATFTILSEGALENEVKL</sequence>
<keyword evidence="1" id="KW-0472">Membrane</keyword>
<evidence type="ECO:0000259" key="2">
    <source>
        <dbReference type="Pfam" id="PF23951"/>
    </source>
</evidence>
<evidence type="ECO:0000313" key="3">
    <source>
        <dbReference type="EMBL" id="OIO33154.1"/>
    </source>
</evidence>
<organism evidence="3 4">
    <name type="scientific">Candidatus Nomurabacteria bacterium CG1_02_47_685</name>
    <dbReference type="NCBI Taxonomy" id="1805282"/>
    <lineage>
        <taxon>Bacteria</taxon>
        <taxon>Candidatus Nomuraibacteriota</taxon>
    </lineage>
</organism>
<dbReference type="EMBL" id="MNVO01000018">
    <property type="protein sequence ID" value="OIO33154.1"/>
    <property type="molecule type" value="Genomic_DNA"/>
</dbReference>
<evidence type="ECO:0000313" key="4">
    <source>
        <dbReference type="Proteomes" id="UP000183206"/>
    </source>
</evidence>
<reference evidence="3 4" key="1">
    <citation type="journal article" date="2016" name="Environ. Microbiol.">
        <title>Genomic resolution of a cold subsurface aquifer community provides metabolic insights for novel microbes adapted to high CO concentrations.</title>
        <authorList>
            <person name="Probst A.J."/>
            <person name="Castelle C.J."/>
            <person name="Singh A."/>
            <person name="Brown C.T."/>
            <person name="Anantharaman K."/>
            <person name="Sharon I."/>
            <person name="Hug L.A."/>
            <person name="Burstein D."/>
            <person name="Emerson J.B."/>
            <person name="Thomas B.C."/>
            <person name="Banfield J.F."/>
        </authorList>
    </citation>
    <scope>NUCLEOTIDE SEQUENCE [LARGE SCALE GENOMIC DNA]</scope>
    <source>
        <strain evidence="3">CG1_02_47_685</strain>
    </source>
</reference>
<dbReference type="AlphaFoldDB" id="A0A1J4V7M7"/>
<keyword evidence="1" id="KW-1133">Transmembrane helix</keyword>
<protein>
    <recommendedName>
        <fullName evidence="2">DUF7282 domain-containing protein</fullName>
    </recommendedName>
</protein>